<feature type="signal peptide" evidence="6">
    <location>
        <begin position="1"/>
        <end position="29"/>
    </location>
</feature>
<dbReference type="SUPFAM" id="SSF56935">
    <property type="entry name" value="Porins"/>
    <property type="match status" value="1"/>
</dbReference>
<organism evidence="9 10">
    <name type="scientific">Algimonas arctica</name>
    <dbReference type="NCBI Taxonomy" id="1479486"/>
    <lineage>
        <taxon>Bacteria</taxon>
        <taxon>Pseudomonadati</taxon>
        <taxon>Pseudomonadota</taxon>
        <taxon>Alphaproteobacteria</taxon>
        <taxon>Maricaulales</taxon>
        <taxon>Robiginitomaculaceae</taxon>
        <taxon>Algimonas</taxon>
    </lineage>
</organism>
<comment type="caution">
    <text evidence="9">The sequence shown here is derived from an EMBL/GenBank/DDBJ whole genome shotgun (WGS) entry which is preliminary data.</text>
</comment>
<keyword evidence="4" id="KW-0998">Cell outer membrane</keyword>
<evidence type="ECO:0000256" key="6">
    <source>
        <dbReference type="SAM" id="SignalP"/>
    </source>
</evidence>
<name>A0A8J3CNF9_9PROT</name>
<reference evidence="9" key="1">
    <citation type="journal article" date="2014" name="Int. J. Syst. Evol. Microbiol.">
        <title>Complete genome sequence of Corynebacterium casei LMG S-19264T (=DSM 44701T), isolated from a smear-ripened cheese.</title>
        <authorList>
            <consortium name="US DOE Joint Genome Institute (JGI-PGF)"/>
            <person name="Walter F."/>
            <person name="Albersmeier A."/>
            <person name="Kalinowski J."/>
            <person name="Ruckert C."/>
        </authorList>
    </citation>
    <scope>NUCLEOTIDE SEQUENCE</scope>
    <source>
        <strain evidence="9">KCTC 32513</strain>
    </source>
</reference>
<protein>
    <submittedName>
        <fullName evidence="9">TonB-dependent receptor</fullName>
    </submittedName>
</protein>
<dbReference type="GO" id="GO:0009279">
    <property type="term" value="C:cell outer membrane"/>
    <property type="evidence" value="ECO:0007669"/>
    <property type="project" value="UniProtKB-SubCell"/>
</dbReference>
<reference evidence="9" key="2">
    <citation type="submission" date="2020-09" db="EMBL/GenBank/DDBJ databases">
        <authorList>
            <person name="Sun Q."/>
            <person name="Kim S."/>
        </authorList>
    </citation>
    <scope>NUCLEOTIDE SEQUENCE</scope>
    <source>
        <strain evidence="9">KCTC 32513</strain>
    </source>
</reference>
<accession>A0A8J3CNF9</accession>
<dbReference type="Gene3D" id="2.40.170.20">
    <property type="entry name" value="TonB-dependent receptor, beta-barrel domain"/>
    <property type="match status" value="1"/>
</dbReference>
<keyword evidence="10" id="KW-1185">Reference proteome</keyword>
<dbReference type="EMBL" id="BMZH01000003">
    <property type="protein sequence ID" value="GHA88704.1"/>
    <property type="molecule type" value="Genomic_DNA"/>
</dbReference>
<feature type="chain" id="PRO_5035315997" evidence="6">
    <location>
        <begin position="30"/>
        <end position="1120"/>
    </location>
</feature>
<keyword evidence="5" id="KW-0798">TonB box</keyword>
<comment type="similarity">
    <text evidence="5">Belongs to the TonB-dependent receptor family.</text>
</comment>
<evidence type="ECO:0000256" key="1">
    <source>
        <dbReference type="ARBA" id="ARBA00004442"/>
    </source>
</evidence>
<dbReference type="PANTHER" id="PTHR47234">
    <property type="match status" value="1"/>
</dbReference>
<dbReference type="PANTHER" id="PTHR47234:SF2">
    <property type="entry name" value="TONB-DEPENDENT RECEPTOR"/>
    <property type="match status" value="1"/>
</dbReference>
<evidence type="ECO:0000256" key="5">
    <source>
        <dbReference type="RuleBase" id="RU003357"/>
    </source>
</evidence>
<dbReference type="AlphaFoldDB" id="A0A8J3CNF9"/>
<dbReference type="Pfam" id="PF07715">
    <property type="entry name" value="Plug"/>
    <property type="match status" value="1"/>
</dbReference>
<evidence type="ECO:0000259" key="7">
    <source>
        <dbReference type="Pfam" id="PF00593"/>
    </source>
</evidence>
<dbReference type="InterPro" id="IPR036942">
    <property type="entry name" value="Beta-barrel_TonB_sf"/>
</dbReference>
<evidence type="ECO:0000256" key="2">
    <source>
        <dbReference type="ARBA" id="ARBA00022729"/>
    </source>
</evidence>
<evidence type="ECO:0000313" key="10">
    <source>
        <dbReference type="Proteomes" id="UP000634004"/>
    </source>
</evidence>
<dbReference type="Proteomes" id="UP000634004">
    <property type="component" value="Unassembled WGS sequence"/>
</dbReference>
<keyword evidence="3 5" id="KW-0472">Membrane</keyword>
<proteinExistence type="inferred from homology"/>
<dbReference type="InterPro" id="IPR012910">
    <property type="entry name" value="Plug_dom"/>
</dbReference>
<dbReference type="InterPro" id="IPR037066">
    <property type="entry name" value="Plug_dom_sf"/>
</dbReference>
<dbReference type="InterPro" id="IPR000531">
    <property type="entry name" value="Beta-barrel_TonB"/>
</dbReference>
<dbReference type="Pfam" id="PF00593">
    <property type="entry name" value="TonB_dep_Rec_b-barrel"/>
    <property type="match status" value="1"/>
</dbReference>
<dbReference type="RefSeq" id="WP_189495994.1">
    <property type="nucleotide sequence ID" value="NZ_BMZH01000003.1"/>
</dbReference>
<keyword evidence="2 6" id="KW-0732">Signal</keyword>
<comment type="subcellular location">
    <subcellularLocation>
        <location evidence="1 5">Cell outer membrane</location>
    </subcellularLocation>
</comment>
<keyword evidence="9" id="KW-0675">Receptor</keyword>
<sequence length="1120" mass="120509">MSNLNLKQLLLCSSLLVGASFASSGIAFAQDADPELENTDAEVLLIEDEDLLDDESADTVVVTGSRIKRDAFTSISPLQVISTELAQDVGLFDPASILQRSEAASGQQIDATFQGFVLDNGPGSQTLNIRGLGADRTLLLLNGRRIAPAGVEGAPSSPSINLLPGSLIERYDLLLDGASSIYGSDAVAGVGNVILRKDFEGLEVFGSGNYNPRGGGDDYTVSASWGKNSDRGFFGVGAEYDFRDEVKISDRDFLAGCDTHYEISESGEIRTVGISDRLIVEDRTPGVTVSDNACKVSGISGRIFNPFTNLGSIYYTPNAGNSGIPNFDESTGGFGDVDANGDGIRDVDFQNVNVNGSNADRTFISEQKRISIMAFGEYTLEGEANITPFFEALYTRAEVGADNTGAPQLFPYVTMANPFNPCNIGTGVDCRAAQNAGGLFANNLSTGFSTPVIPIVAIRGDRSNFDVTQEQTRIVGGIKGDIPWMNVGPLNDWTFEVSGTYSRSDGESTRLGIREDKLALALGIDPTFDFDGDGIVDNNGDGIADDYDNNVNFGVTFGAPIVGVNTPAGVINPCDASALSNPSLAMADLTAGCVPVNLFADSVLGAAIGDFETQAERDYVFGRRDFDTIYEQTIFNGMVTGQVGKTAAGPIGVAAGFEIRTDKIDSRPSLVAENGLFFGFFSDSGAQGEKTIKEIFAEVDIPLIADYPLFEQLDVNISGRFTDEEFYGSAGTYSIKGGWRPVTPLLLKASYGTSYRAPNLRENFLAGQSGFNTIFDPCAVPNDAFITGVYNASEDTRDATTLANCRREGRDPLTVGTDPLGNLLGTQQSASVEISAGGSLDLEPETSTSFTTGFAFTQPFFESFDFDFNMNYYDIKVTGAVIEPSGAFIVNDCFSRDDGTRSPFCGRIQTGGARSLVSFVSGGFINQDEEIVRGLDINSRFGYEFTAFDQPLDFGLNVRANKLLERSSLFVDDTGEELFDEDAGEFGFPEWTGTTTATLDWKDFRLTWQARYIGKVEQQADGIDPFSDVFDTRGTGFFSDTCANGEFCRDVGFADDYMTHTVALRYRADTWTLRGGVSNVFDKEPPLVDSNEVLAISNTPIGNGYDLDGREFFISMNKQF</sequence>
<dbReference type="Gene3D" id="2.170.130.10">
    <property type="entry name" value="TonB-dependent receptor, plug domain"/>
    <property type="match status" value="1"/>
</dbReference>
<evidence type="ECO:0000256" key="3">
    <source>
        <dbReference type="ARBA" id="ARBA00023136"/>
    </source>
</evidence>
<evidence type="ECO:0000259" key="8">
    <source>
        <dbReference type="Pfam" id="PF07715"/>
    </source>
</evidence>
<dbReference type="InterPro" id="IPR010916">
    <property type="entry name" value="TonB_box_CS"/>
</dbReference>
<feature type="domain" description="TonB-dependent receptor-like beta-barrel" evidence="7">
    <location>
        <begin position="563"/>
        <end position="1080"/>
    </location>
</feature>
<evidence type="ECO:0000313" key="9">
    <source>
        <dbReference type="EMBL" id="GHA88704.1"/>
    </source>
</evidence>
<feature type="domain" description="TonB-dependent receptor plug" evidence="8">
    <location>
        <begin position="77"/>
        <end position="190"/>
    </location>
</feature>
<gene>
    <name evidence="9" type="ORF">GCM10009069_09640</name>
</gene>
<evidence type="ECO:0000256" key="4">
    <source>
        <dbReference type="ARBA" id="ARBA00023237"/>
    </source>
</evidence>
<dbReference type="PROSITE" id="PS00430">
    <property type="entry name" value="TONB_DEPENDENT_REC_1"/>
    <property type="match status" value="1"/>
</dbReference>